<feature type="transmembrane region" description="Helical" evidence="2">
    <location>
        <begin position="27"/>
        <end position="46"/>
    </location>
</feature>
<dbReference type="AlphaFoldDB" id="A0A4Z0FBF2"/>
<dbReference type="InterPro" id="IPR014717">
    <property type="entry name" value="Transl_elong_EF1B/ribsomal_bS6"/>
</dbReference>
<dbReference type="Proteomes" id="UP000297890">
    <property type="component" value="Unassembled WGS sequence"/>
</dbReference>
<dbReference type="RefSeq" id="WP_135281336.1">
    <property type="nucleotide sequence ID" value="NZ_SRIO01000005.1"/>
</dbReference>
<evidence type="ECO:0000256" key="2">
    <source>
        <dbReference type="SAM" id="Phobius"/>
    </source>
</evidence>
<keyword evidence="4" id="KW-1185">Reference proteome</keyword>
<dbReference type="PIRSF" id="PIRSF016482">
    <property type="entry name" value="PilO"/>
    <property type="match status" value="1"/>
</dbReference>
<dbReference type="PANTHER" id="PTHR39555:SF1">
    <property type="entry name" value="TYPE IV PILUS INNER MEMBRANE COMPONENT PILO"/>
    <property type="match status" value="1"/>
</dbReference>
<dbReference type="Pfam" id="PF04350">
    <property type="entry name" value="PilO"/>
    <property type="match status" value="1"/>
</dbReference>
<keyword evidence="1" id="KW-0175">Coiled coil</keyword>
<comment type="caution">
    <text evidence="3">The sequence shown here is derived from an EMBL/GenBank/DDBJ whole genome shotgun (WGS) entry which is preliminary data.</text>
</comment>
<feature type="coiled-coil region" evidence="1">
    <location>
        <begin position="72"/>
        <end position="99"/>
    </location>
</feature>
<dbReference type="PANTHER" id="PTHR39555">
    <property type="entry name" value="FIMBRIAL ASSEMBLY PROTEIN PILO-LIKE PROTEIN-RELATED"/>
    <property type="match status" value="1"/>
</dbReference>
<evidence type="ECO:0000256" key="1">
    <source>
        <dbReference type="SAM" id="Coils"/>
    </source>
</evidence>
<sequence length="215" mass="23737">MKLDFSDLLADLRGVDANNPGSWPASVRNLALVVIMVLLGGLGYWFQIQPQISALRAAQNREPELRQIFETKQRQVANLDAYQAQLREIQERFAVMLRQLPSQTEMANLLQDISQTRVSTGLEEQVFKPEAERSKEFYAEAPIRIRLTGTYHQMGEFASGLAALPRIVTLSNISLSGTKAGAGELVMDAVAMTYRYLEEPIAVGTATSAKPGAKP</sequence>
<dbReference type="InterPro" id="IPR007445">
    <property type="entry name" value="PilO"/>
</dbReference>
<dbReference type="EMBL" id="SRIO01000005">
    <property type="protein sequence ID" value="TFZ83036.1"/>
    <property type="molecule type" value="Genomic_DNA"/>
</dbReference>
<dbReference type="Gene3D" id="1.10.287.540">
    <property type="entry name" value="Helix hairpin bin"/>
    <property type="match status" value="1"/>
</dbReference>
<proteinExistence type="predicted"/>
<keyword evidence="2" id="KW-0472">Membrane</keyword>
<evidence type="ECO:0000313" key="3">
    <source>
        <dbReference type="EMBL" id="TFZ83036.1"/>
    </source>
</evidence>
<organism evidence="3 4">
    <name type="scientific">Candidatus Macondimonas diazotrophica</name>
    <dbReference type="NCBI Taxonomy" id="2305248"/>
    <lineage>
        <taxon>Bacteria</taxon>
        <taxon>Pseudomonadati</taxon>
        <taxon>Pseudomonadota</taxon>
        <taxon>Gammaproteobacteria</taxon>
        <taxon>Chromatiales</taxon>
        <taxon>Ectothiorhodospiraceae</taxon>
        <taxon>Candidatus Macondimonas</taxon>
    </lineage>
</organism>
<reference evidence="3 4" key="1">
    <citation type="journal article" date="2019" name="ISME J.">
        <title>Candidatus Macondimonas diazotrophica, a novel gammaproteobacterial genus dominating crude-oil-contaminated coastal sediments.</title>
        <authorList>
            <person name="Karthikeyan S."/>
            <person name="Konstantinidis K."/>
        </authorList>
    </citation>
    <scope>NUCLEOTIDE SEQUENCE [LARGE SCALE GENOMIC DNA]</scope>
    <source>
        <strain evidence="3 4">KTK01</strain>
    </source>
</reference>
<dbReference type="Gene3D" id="3.30.70.60">
    <property type="match status" value="1"/>
</dbReference>
<dbReference type="GO" id="GO:0043683">
    <property type="term" value="P:type IV pilus assembly"/>
    <property type="evidence" value="ECO:0007669"/>
    <property type="project" value="InterPro"/>
</dbReference>
<gene>
    <name evidence="3" type="ORF">E4680_05205</name>
</gene>
<dbReference type="OrthoDB" id="9802133at2"/>
<name>A0A4Z0FBF2_9GAMM</name>
<evidence type="ECO:0000313" key="4">
    <source>
        <dbReference type="Proteomes" id="UP000297890"/>
    </source>
</evidence>
<keyword evidence="2" id="KW-0812">Transmembrane</keyword>
<keyword evidence="2" id="KW-1133">Transmembrane helix</keyword>
<dbReference type="GO" id="GO:0043107">
    <property type="term" value="P:type IV pilus-dependent motility"/>
    <property type="evidence" value="ECO:0007669"/>
    <property type="project" value="InterPro"/>
</dbReference>
<protein>
    <submittedName>
        <fullName evidence="3">Pilus assembly protein PilO</fullName>
    </submittedName>
</protein>
<accession>A0A4Z0FBF2</accession>